<dbReference type="InterPro" id="IPR046348">
    <property type="entry name" value="SIS_dom_sf"/>
</dbReference>
<dbReference type="Proteomes" id="UP000033166">
    <property type="component" value="Chromosome I"/>
</dbReference>
<dbReference type="AlphaFoldDB" id="A0A0D6DXF0"/>
<dbReference type="SUPFAM" id="SSF53697">
    <property type="entry name" value="SIS domain"/>
    <property type="match status" value="1"/>
</dbReference>
<evidence type="ECO:0000256" key="2">
    <source>
        <dbReference type="ARBA" id="ARBA00023125"/>
    </source>
</evidence>
<dbReference type="RefSeq" id="WP_047915575.1">
    <property type="nucleotide sequence ID" value="NZ_LN774769.1"/>
</dbReference>
<dbReference type="STRING" id="1364.LP2241_30238"/>
<dbReference type="Gene3D" id="3.40.50.10490">
    <property type="entry name" value="Glucose-6-phosphate isomerase like protein, domain 1"/>
    <property type="match status" value="1"/>
</dbReference>
<keyword evidence="3" id="KW-0804">Transcription</keyword>
<evidence type="ECO:0000259" key="5">
    <source>
        <dbReference type="PROSITE" id="PS51071"/>
    </source>
</evidence>
<keyword evidence="1" id="KW-0805">Transcription regulation</keyword>
<dbReference type="CDD" id="cd05013">
    <property type="entry name" value="SIS_RpiR"/>
    <property type="match status" value="1"/>
</dbReference>
<dbReference type="GO" id="GO:0003677">
    <property type="term" value="F:DNA binding"/>
    <property type="evidence" value="ECO:0007669"/>
    <property type="project" value="UniProtKB-KW"/>
</dbReference>
<dbReference type="InterPro" id="IPR035472">
    <property type="entry name" value="RpiR-like_SIS"/>
</dbReference>
<evidence type="ECO:0000256" key="1">
    <source>
        <dbReference type="ARBA" id="ARBA00023015"/>
    </source>
</evidence>
<evidence type="ECO:0000259" key="6">
    <source>
        <dbReference type="PROSITE" id="PS51464"/>
    </source>
</evidence>
<evidence type="ECO:0000256" key="4">
    <source>
        <dbReference type="SAM" id="Phobius"/>
    </source>
</evidence>
<dbReference type="GO" id="GO:1901135">
    <property type="term" value="P:carbohydrate derivative metabolic process"/>
    <property type="evidence" value="ECO:0007669"/>
    <property type="project" value="InterPro"/>
</dbReference>
<protein>
    <submittedName>
        <fullName evidence="7">Transcriptional regulator, RpiR family protein</fullName>
    </submittedName>
</protein>
<dbReference type="InterPro" id="IPR000281">
    <property type="entry name" value="HTH_RpiR"/>
</dbReference>
<accession>A0A0D6DXF0</accession>
<dbReference type="PROSITE" id="PS51071">
    <property type="entry name" value="HTH_RPIR"/>
    <property type="match status" value="1"/>
</dbReference>
<dbReference type="EMBL" id="LN774769">
    <property type="protein sequence ID" value="CEN28437.1"/>
    <property type="molecule type" value="Genomic_DNA"/>
</dbReference>
<dbReference type="InterPro" id="IPR009057">
    <property type="entry name" value="Homeodomain-like_sf"/>
</dbReference>
<dbReference type="PANTHER" id="PTHR30514">
    <property type="entry name" value="GLUCOKINASE"/>
    <property type="match status" value="1"/>
</dbReference>
<dbReference type="PROSITE" id="PS51464">
    <property type="entry name" value="SIS"/>
    <property type="match status" value="1"/>
</dbReference>
<dbReference type="InterPro" id="IPR001347">
    <property type="entry name" value="SIS_dom"/>
</dbReference>
<feature type="transmembrane region" description="Helical" evidence="4">
    <location>
        <begin position="242"/>
        <end position="264"/>
    </location>
</feature>
<reference evidence="8" key="1">
    <citation type="submission" date="2015-01" db="EMBL/GenBank/DDBJ databases">
        <authorList>
            <person name="Andreevskaya M."/>
        </authorList>
    </citation>
    <scope>NUCLEOTIDE SEQUENCE [LARGE SCALE GENOMIC DNA]</scope>
    <source>
        <strain evidence="8">MKFS47</strain>
    </source>
</reference>
<evidence type="ECO:0000313" key="7">
    <source>
        <dbReference type="EMBL" id="CEN28437.1"/>
    </source>
</evidence>
<dbReference type="InterPro" id="IPR036388">
    <property type="entry name" value="WH-like_DNA-bd_sf"/>
</dbReference>
<dbReference type="KEGG" id="lpk:LACPI_1237"/>
<dbReference type="Pfam" id="PF01418">
    <property type="entry name" value="HTH_6"/>
    <property type="match status" value="1"/>
</dbReference>
<evidence type="ECO:0000256" key="3">
    <source>
        <dbReference type="ARBA" id="ARBA00023163"/>
    </source>
</evidence>
<feature type="domain" description="SIS" evidence="6">
    <location>
        <begin position="124"/>
        <end position="265"/>
    </location>
</feature>
<gene>
    <name evidence="7" type="ORF">LACPI_1237</name>
</gene>
<name>A0A0D6DXF0_9LACT</name>
<evidence type="ECO:0000313" key="8">
    <source>
        <dbReference type="Proteomes" id="UP000033166"/>
    </source>
</evidence>
<dbReference type="GO" id="GO:0003700">
    <property type="term" value="F:DNA-binding transcription factor activity"/>
    <property type="evidence" value="ECO:0007669"/>
    <property type="project" value="InterPro"/>
</dbReference>
<keyword evidence="4" id="KW-0472">Membrane</keyword>
<organism evidence="7 8">
    <name type="scientific">Pseudolactococcus piscium MKFS47</name>
    <dbReference type="NCBI Taxonomy" id="297352"/>
    <lineage>
        <taxon>Bacteria</taxon>
        <taxon>Bacillati</taxon>
        <taxon>Bacillota</taxon>
        <taxon>Bacilli</taxon>
        <taxon>Lactobacillales</taxon>
        <taxon>Streptococcaceae</taxon>
        <taxon>Pseudolactococcus</taxon>
    </lineage>
</organism>
<dbReference type="InterPro" id="IPR047640">
    <property type="entry name" value="RpiR-like"/>
</dbReference>
<dbReference type="HOGENOM" id="CLU_055769_2_1_9"/>
<dbReference type="SUPFAM" id="SSF46689">
    <property type="entry name" value="Homeodomain-like"/>
    <property type="match status" value="1"/>
</dbReference>
<keyword evidence="4" id="KW-1133">Transmembrane helix</keyword>
<keyword evidence="4" id="KW-0812">Transmembrane</keyword>
<dbReference type="GO" id="GO:0097367">
    <property type="term" value="F:carbohydrate derivative binding"/>
    <property type="evidence" value="ECO:0007669"/>
    <property type="project" value="InterPro"/>
</dbReference>
<sequence>MLIKEQLQTLHFSSAEQVTVDFLLHYPEKIANLTIQALAKQTFTQPSTIVRLAKKMNFNGWKDLKKAYLEEWAYLSRHFTKTDANLPFNKTDSIMTITKKMASLEQSAISDIYSLLEHQNLAAIKKMLLESATIRIFSQNANLLISKDFALKMNRIGKQVLHSDIKGEERYEAYTLTPKDCAIFISYTGENKSLLAVNAILKKNNVPTIAITSIGDNTLSRACTCFLPITTREKLYSKIGNFTSNISIIYLLDVLYAIVFSANYDNNLRQLREKGRVVDKRMINTDIMKEN</sequence>
<dbReference type="PANTHER" id="PTHR30514:SF10">
    <property type="entry name" value="MURR_RPIR FAMILY TRANSCRIPTIONAL REGULATOR"/>
    <property type="match status" value="1"/>
</dbReference>
<keyword evidence="2" id="KW-0238">DNA-binding</keyword>
<feature type="domain" description="HTH rpiR-type" evidence="5">
    <location>
        <begin position="1"/>
        <end position="75"/>
    </location>
</feature>
<dbReference type="Gene3D" id="1.10.10.10">
    <property type="entry name" value="Winged helix-like DNA-binding domain superfamily/Winged helix DNA-binding domain"/>
    <property type="match status" value="1"/>
</dbReference>
<proteinExistence type="predicted"/>
<dbReference type="Pfam" id="PF01380">
    <property type="entry name" value="SIS"/>
    <property type="match status" value="1"/>
</dbReference>